<feature type="modified residue" description="4-aspartylphosphate" evidence="3">
    <location>
        <position position="53"/>
    </location>
</feature>
<evidence type="ECO:0000256" key="1">
    <source>
        <dbReference type="ARBA" id="ARBA00018672"/>
    </source>
</evidence>
<dbReference type="InterPro" id="IPR011006">
    <property type="entry name" value="CheY-like_superfamily"/>
</dbReference>
<dbReference type="Pfam" id="PF00072">
    <property type="entry name" value="Response_reg"/>
    <property type="match status" value="1"/>
</dbReference>
<dbReference type="PANTHER" id="PTHR43228">
    <property type="entry name" value="TWO-COMPONENT RESPONSE REGULATOR"/>
    <property type="match status" value="1"/>
</dbReference>
<dbReference type="SMART" id="SM00448">
    <property type="entry name" value="REC"/>
    <property type="match status" value="1"/>
</dbReference>
<organism evidence="5 6">
    <name type="scientific">Heliomicrobium undosum</name>
    <dbReference type="NCBI Taxonomy" id="121734"/>
    <lineage>
        <taxon>Bacteria</taxon>
        <taxon>Bacillati</taxon>
        <taxon>Bacillota</taxon>
        <taxon>Clostridia</taxon>
        <taxon>Eubacteriales</taxon>
        <taxon>Heliobacteriaceae</taxon>
        <taxon>Heliomicrobium</taxon>
    </lineage>
</organism>
<evidence type="ECO:0000313" key="5">
    <source>
        <dbReference type="EMBL" id="MZP28353.1"/>
    </source>
</evidence>
<dbReference type="InterPro" id="IPR052048">
    <property type="entry name" value="ST_Response_Regulator"/>
</dbReference>
<keyword evidence="6" id="KW-1185">Reference proteome</keyword>
<dbReference type="AlphaFoldDB" id="A0A845KY68"/>
<dbReference type="EMBL" id="WXEY01000001">
    <property type="protein sequence ID" value="MZP28353.1"/>
    <property type="molecule type" value="Genomic_DNA"/>
</dbReference>
<dbReference type="InterPro" id="IPR001789">
    <property type="entry name" value="Sig_transdc_resp-reg_receiver"/>
</dbReference>
<evidence type="ECO:0000256" key="3">
    <source>
        <dbReference type="PROSITE-ProRule" id="PRU00169"/>
    </source>
</evidence>
<dbReference type="PROSITE" id="PS50110">
    <property type="entry name" value="RESPONSE_REGULATORY"/>
    <property type="match status" value="1"/>
</dbReference>
<dbReference type="RefSeq" id="WP_161253633.1">
    <property type="nucleotide sequence ID" value="NZ_WXEY01000001.1"/>
</dbReference>
<dbReference type="OrthoDB" id="9790669at2"/>
<reference evidence="5 6" key="1">
    <citation type="submission" date="2020-01" db="EMBL/GenBank/DDBJ databases">
        <title>Whole-genome sequence of Heliobacterium undosum DSM 13378.</title>
        <authorList>
            <person name="Kyndt J.A."/>
            <person name="Meyer T.E."/>
        </authorList>
    </citation>
    <scope>NUCLEOTIDE SEQUENCE [LARGE SCALE GENOMIC DNA]</scope>
    <source>
        <strain evidence="5 6">DSM 13378</strain>
    </source>
</reference>
<dbReference type="PANTHER" id="PTHR43228:SF1">
    <property type="entry name" value="TWO-COMPONENT RESPONSE REGULATOR ARR22"/>
    <property type="match status" value="1"/>
</dbReference>
<dbReference type="Gene3D" id="3.40.50.2300">
    <property type="match status" value="1"/>
</dbReference>
<dbReference type="SUPFAM" id="SSF52172">
    <property type="entry name" value="CheY-like"/>
    <property type="match status" value="1"/>
</dbReference>
<comment type="caution">
    <text evidence="5">The sequence shown here is derived from an EMBL/GenBank/DDBJ whole genome shotgun (WGS) entry which is preliminary data.</text>
</comment>
<dbReference type="GO" id="GO:0000160">
    <property type="term" value="P:phosphorelay signal transduction system"/>
    <property type="evidence" value="ECO:0007669"/>
    <property type="project" value="InterPro"/>
</dbReference>
<evidence type="ECO:0000313" key="6">
    <source>
        <dbReference type="Proteomes" id="UP000463470"/>
    </source>
</evidence>
<evidence type="ECO:0000256" key="2">
    <source>
        <dbReference type="ARBA" id="ARBA00024867"/>
    </source>
</evidence>
<proteinExistence type="predicted"/>
<accession>A0A845KY68</accession>
<sequence length="124" mass="13751">MTKRVLIVDDALFIRVILKKMLEEAGYEVFEASNGAEAVNIWDEVKPDLATMDITMPVLDGISAIKAIKTRDPKARIIVCSAMGQKTMIQEAIAAGAVDFLVKPFERVRVLATLLRCLYLQKLA</sequence>
<protein>
    <recommendedName>
        <fullName evidence="1">Stage 0 sporulation protein A homolog</fullName>
    </recommendedName>
</protein>
<evidence type="ECO:0000259" key="4">
    <source>
        <dbReference type="PROSITE" id="PS50110"/>
    </source>
</evidence>
<comment type="function">
    <text evidence="2">May play the central regulatory role in sporulation. It may be an element of the effector pathway responsible for the activation of sporulation genes in response to nutritional stress. Spo0A may act in concert with spo0H (a sigma factor) to control the expression of some genes that are critical to the sporulation process.</text>
</comment>
<dbReference type="Proteomes" id="UP000463470">
    <property type="component" value="Unassembled WGS sequence"/>
</dbReference>
<feature type="domain" description="Response regulatory" evidence="4">
    <location>
        <begin position="4"/>
        <end position="118"/>
    </location>
</feature>
<gene>
    <name evidence="5" type="ORF">GTO91_01280</name>
</gene>
<name>A0A845KY68_9FIRM</name>
<keyword evidence="3" id="KW-0597">Phosphoprotein</keyword>